<evidence type="ECO:0000313" key="11">
    <source>
        <dbReference type="Proteomes" id="UP000192342"/>
    </source>
</evidence>
<evidence type="ECO:0000256" key="7">
    <source>
        <dbReference type="HAMAP-Rule" id="MF_00966"/>
    </source>
</evidence>
<feature type="domain" description="Glucose-6-phosphate dehydrogenase C-terminal" evidence="9">
    <location>
        <begin position="188"/>
        <end position="485"/>
    </location>
</feature>
<name>A0A1Y1SD21_9GAMM</name>
<organism evidence="10 11">
    <name type="scientific">Oceanococcus atlanticus</name>
    <dbReference type="NCBI Taxonomy" id="1317117"/>
    <lineage>
        <taxon>Bacteria</taxon>
        <taxon>Pseudomonadati</taxon>
        <taxon>Pseudomonadota</taxon>
        <taxon>Gammaproteobacteria</taxon>
        <taxon>Chromatiales</taxon>
        <taxon>Oceanococcaceae</taxon>
        <taxon>Oceanococcus</taxon>
    </lineage>
</organism>
<dbReference type="InterPro" id="IPR022674">
    <property type="entry name" value="G6P_DH_NAD-bd"/>
</dbReference>
<gene>
    <name evidence="7" type="primary">zwf</name>
    <name evidence="10" type="ORF">ATO7_07707</name>
</gene>
<dbReference type="SUPFAM" id="SSF55347">
    <property type="entry name" value="Glyceraldehyde-3-phosphate dehydrogenase-like, C-terminal domain"/>
    <property type="match status" value="1"/>
</dbReference>
<dbReference type="OrthoDB" id="9802739at2"/>
<comment type="caution">
    <text evidence="7">Lacks conserved residue(s) required for the propagation of feature annotation.</text>
</comment>
<dbReference type="Pfam" id="PF00479">
    <property type="entry name" value="G6PD_N"/>
    <property type="match status" value="1"/>
</dbReference>
<feature type="active site" description="Proton acceptor" evidence="7">
    <location>
        <position position="239"/>
    </location>
</feature>
<dbReference type="GO" id="GO:0050661">
    <property type="term" value="F:NADP binding"/>
    <property type="evidence" value="ECO:0007669"/>
    <property type="project" value="UniProtKB-UniRule"/>
</dbReference>
<comment type="catalytic activity">
    <reaction evidence="7">
        <text>D-glucose 6-phosphate + NADP(+) = 6-phospho-D-glucono-1,5-lactone + NADPH + H(+)</text>
        <dbReference type="Rhea" id="RHEA:15841"/>
        <dbReference type="ChEBI" id="CHEBI:15378"/>
        <dbReference type="ChEBI" id="CHEBI:57783"/>
        <dbReference type="ChEBI" id="CHEBI:57955"/>
        <dbReference type="ChEBI" id="CHEBI:58349"/>
        <dbReference type="ChEBI" id="CHEBI:61548"/>
        <dbReference type="EC" id="1.1.1.49"/>
    </reaction>
</comment>
<evidence type="ECO:0000256" key="3">
    <source>
        <dbReference type="ARBA" id="ARBA00022526"/>
    </source>
</evidence>
<dbReference type="AlphaFoldDB" id="A0A1Y1SD21"/>
<evidence type="ECO:0000259" key="9">
    <source>
        <dbReference type="Pfam" id="PF02781"/>
    </source>
</evidence>
<comment type="similarity">
    <text evidence="2 7">Belongs to the glucose-6-phosphate dehydrogenase family.</text>
</comment>
<dbReference type="PROSITE" id="PS00069">
    <property type="entry name" value="G6P_DEHYDROGENASE"/>
    <property type="match status" value="1"/>
</dbReference>
<dbReference type="GO" id="GO:0006006">
    <property type="term" value="P:glucose metabolic process"/>
    <property type="evidence" value="ECO:0007669"/>
    <property type="project" value="UniProtKB-KW"/>
</dbReference>
<feature type="binding site" evidence="7">
    <location>
        <position position="147"/>
    </location>
    <ligand>
        <name>NADP(+)</name>
        <dbReference type="ChEBI" id="CHEBI:58349"/>
    </ligand>
</feature>
<dbReference type="NCBIfam" id="NF009492">
    <property type="entry name" value="PRK12853.1-3"/>
    <property type="match status" value="1"/>
</dbReference>
<accession>A0A1Y1SD21</accession>
<keyword evidence="5 7" id="KW-0560">Oxidoreductase</keyword>
<dbReference type="HAMAP" id="MF_00966">
    <property type="entry name" value="G6PD"/>
    <property type="match status" value="1"/>
</dbReference>
<evidence type="ECO:0000256" key="4">
    <source>
        <dbReference type="ARBA" id="ARBA00022857"/>
    </source>
</evidence>
<dbReference type="PANTHER" id="PTHR23429">
    <property type="entry name" value="GLUCOSE-6-PHOSPHATE 1-DEHYDROGENASE G6PD"/>
    <property type="match status" value="1"/>
</dbReference>
<dbReference type="NCBIfam" id="TIGR00871">
    <property type="entry name" value="zwf"/>
    <property type="match status" value="1"/>
</dbReference>
<dbReference type="Gene3D" id="3.40.50.720">
    <property type="entry name" value="NAD(P)-binding Rossmann-like Domain"/>
    <property type="match status" value="1"/>
</dbReference>
<evidence type="ECO:0000256" key="1">
    <source>
        <dbReference type="ARBA" id="ARBA00004937"/>
    </source>
</evidence>
<comment type="pathway">
    <text evidence="1 7">Carbohydrate degradation; pentose phosphate pathway; D-ribulose 5-phosphate from D-glucose 6-phosphate (oxidative stage): step 1/3.</text>
</comment>
<dbReference type="PIRSF" id="PIRSF000110">
    <property type="entry name" value="G6PD"/>
    <property type="match status" value="1"/>
</dbReference>
<dbReference type="RefSeq" id="WP_083561125.1">
    <property type="nucleotide sequence ID" value="NZ_AQQV01000002.1"/>
</dbReference>
<evidence type="ECO:0000256" key="5">
    <source>
        <dbReference type="ARBA" id="ARBA00023002"/>
    </source>
</evidence>
<feature type="binding site" evidence="7">
    <location>
        <position position="339"/>
    </location>
    <ligand>
        <name>substrate</name>
    </ligand>
</feature>
<dbReference type="GO" id="GO:0004345">
    <property type="term" value="F:glucose-6-phosphate dehydrogenase activity"/>
    <property type="evidence" value="ECO:0007669"/>
    <property type="project" value="UniProtKB-UniRule"/>
</dbReference>
<dbReference type="STRING" id="1317117.ATO7_07707"/>
<dbReference type="GO" id="GO:0009051">
    <property type="term" value="P:pentose-phosphate shunt, oxidative branch"/>
    <property type="evidence" value="ECO:0007669"/>
    <property type="project" value="TreeGrafter"/>
</dbReference>
<dbReference type="InterPro" id="IPR001282">
    <property type="entry name" value="G6P_DH"/>
</dbReference>
<dbReference type="SUPFAM" id="SSF51735">
    <property type="entry name" value="NAD(P)-binding Rossmann-fold domains"/>
    <property type="match status" value="1"/>
</dbReference>
<dbReference type="InterPro" id="IPR036291">
    <property type="entry name" value="NAD(P)-bd_dom_sf"/>
</dbReference>
<dbReference type="PRINTS" id="PR00079">
    <property type="entry name" value="G6PDHDRGNASE"/>
</dbReference>
<dbReference type="EC" id="1.1.1.49" evidence="7"/>
<dbReference type="UniPathway" id="UPA00115">
    <property type="reaction ID" value="UER00408"/>
</dbReference>
<feature type="domain" description="Glucose-6-phosphate dehydrogenase NAD-binding" evidence="8">
    <location>
        <begin position="10"/>
        <end position="186"/>
    </location>
</feature>
<feature type="binding site" evidence="7">
    <location>
        <position position="47"/>
    </location>
    <ligand>
        <name>NADP(+)</name>
        <dbReference type="ChEBI" id="CHEBI:58349"/>
    </ligand>
</feature>
<dbReference type="InterPro" id="IPR022675">
    <property type="entry name" value="G6P_DH_C"/>
</dbReference>
<comment type="function">
    <text evidence="7">Catalyzes the oxidation of glucose 6-phosphate to 6-phosphogluconolactone.</text>
</comment>
<dbReference type="Pfam" id="PF02781">
    <property type="entry name" value="G6PD_C"/>
    <property type="match status" value="1"/>
</dbReference>
<keyword evidence="4 7" id="KW-0521">NADP</keyword>
<protein>
    <recommendedName>
        <fullName evidence="7">Glucose-6-phosphate 1-dehydrogenase</fullName>
        <shortName evidence="7">G6PD</shortName>
        <ecNumber evidence="7">1.1.1.49</ecNumber>
    </recommendedName>
</protein>
<dbReference type="EMBL" id="AQQV01000002">
    <property type="protein sequence ID" value="ORE86907.1"/>
    <property type="molecule type" value="Genomic_DNA"/>
</dbReference>
<evidence type="ECO:0000259" key="8">
    <source>
        <dbReference type="Pfam" id="PF00479"/>
    </source>
</evidence>
<dbReference type="GO" id="GO:0005829">
    <property type="term" value="C:cytosol"/>
    <property type="evidence" value="ECO:0007669"/>
    <property type="project" value="TreeGrafter"/>
</dbReference>
<reference evidence="10 11" key="1">
    <citation type="submission" date="2013-04" db="EMBL/GenBank/DDBJ databases">
        <title>Oceanococcus atlanticus 22II-S10r2 Genome Sequencing.</title>
        <authorList>
            <person name="Lai Q."/>
            <person name="Li G."/>
            <person name="Shao Z."/>
        </authorList>
    </citation>
    <scope>NUCLEOTIDE SEQUENCE [LARGE SCALE GENOMIC DNA]</scope>
    <source>
        <strain evidence="10 11">22II-S10r2</strain>
    </source>
</reference>
<evidence type="ECO:0000313" key="10">
    <source>
        <dbReference type="EMBL" id="ORE86907.1"/>
    </source>
</evidence>
<dbReference type="PANTHER" id="PTHR23429:SF0">
    <property type="entry name" value="GLUCOSE-6-PHOSPHATE 1-DEHYDROGENASE"/>
    <property type="match status" value="1"/>
</dbReference>
<keyword evidence="11" id="KW-1185">Reference proteome</keyword>
<feature type="binding site" evidence="7">
    <location>
        <position position="181"/>
    </location>
    <ligand>
        <name>substrate</name>
    </ligand>
</feature>
<evidence type="ECO:0000256" key="2">
    <source>
        <dbReference type="ARBA" id="ARBA00009975"/>
    </source>
</evidence>
<sequence>MAGGENFDMVIFGGVGDLATRKLLPALYYLNRDGHFLSHSRVIACGRSGLAREAFQAHAEQACRRYVRAADLDDSALQSFLQRLDYVRVDAAEKSHFEALAETLNRQDPDRTRVYFLATRPDLFASLCENMSAAGLNTAASRVVLEKPLGTDLASANEINCRVGAVFAEEQIFRIDHYLGKETVQNLMALRFGNALFEPLWRRTNISDVQITVAEQVGVEGRADYYDSTGAMRDMVQNHLLQLLCMFAMEPPCSNEANAVRDEKLKVLRALKPLVGQAALSHTVRGQYRAGAINGQAVPGYLDEDGVATDSSTETYALIKAHVDTWRWAGVPFYLRSGKRLAERRAEIVVNFRPVPLNIFSKDMGSLPVNRMVIRLHPDEGVRLNVLAKQPGPAMRLKPVSLHLDFASTFKVRPLDAYERLLTEVIRGNLTLFMRNDELEAAWRWVDPIIAAWQDSGEPPRSYNAGSWGPSSAVSLLARDGMVWHEEVEDAR</sequence>
<evidence type="ECO:0000256" key="6">
    <source>
        <dbReference type="ARBA" id="ARBA00023277"/>
    </source>
</evidence>
<feature type="binding site" evidence="7">
    <location>
        <position position="234"/>
    </location>
    <ligand>
        <name>substrate</name>
    </ligand>
</feature>
<comment type="caution">
    <text evidence="10">The sequence shown here is derived from an EMBL/GenBank/DDBJ whole genome shotgun (WGS) entry which is preliminary data.</text>
</comment>
<dbReference type="InterPro" id="IPR019796">
    <property type="entry name" value="G6P_DH_AS"/>
</dbReference>
<feature type="binding site" evidence="7">
    <location>
        <position position="177"/>
    </location>
    <ligand>
        <name>substrate</name>
    </ligand>
</feature>
<keyword evidence="3 7" id="KW-0313">Glucose metabolism</keyword>
<feature type="binding site" evidence="7">
    <location>
        <position position="215"/>
    </location>
    <ligand>
        <name>substrate</name>
    </ligand>
</feature>
<dbReference type="Gene3D" id="3.30.360.10">
    <property type="entry name" value="Dihydrodipicolinate Reductase, domain 2"/>
    <property type="match status" value="1"/>
</dbReference>
<keyword evidence="6 7" id="KW-0119">Carbohydrate metabolism</keyword>
<dbReference type="Proteomes" id="UP000192342">
    <property type="component" value="Unassembled WGS sequence"/>
</dbReference>
<proteinExistence type="inferred from homology"/>